<evidence type="ECO:0000256" key="5">
    <source>
        <dbReference type="ARBA" id="ARBA00022614"/>
    </source>
</evidence>
<evidence type="ECO:0000256" key="1">
    <source>
        <dbReference type="ARBA" id="ARBA00004236"/>
    </source>
</evidence>
<dbReference type="PROSITE" id="PS50104">
    <property type="entry name" value="TIR"/>
    <property type="match status" value="1"/>
</dbReference>
<evidence type="ECO:0000256" key="14">
    <source>
        <dbReference type="SAM" id="Phobius"/>
    </source>
</evidence>
<dbReference type="SMART" id="SM00255">
    <property type="entry name" value="TIR"/>
    <property type="match status" value="1"/>
</dbReference>
<keyword evidence="8" id="KW-0677">Repeat</keyword>
<reference evidence="17" key="1">
    <citation type="submission" date="2020-11" db="EMBL/GenBank/DDBJ databases">
        <authorList>
            <person name="Tran Van P."/>
        </authorList>
    </citation>
    <scope>NUCLEOTIDE SEQUENCE</scope>
</reference>
<dbReference type="PANTHER" id="PTHR24369">
    <property type="entry name" value="ANTIGEN BSP, PUTATIVE-RELATED"/>
    <property type="match status" value="1"/>
</dbReference>
<dbReference type="SMART" id="SM00013">
    <property type="entry name" value="LRRNT"/>
    <property type="match status" value="1"/>
</dbReference>
<evidence type="ECO:0000256" key="10">
    <source>
        <dbReference type="ARBA" id="ARBA00023136"/>
    </source>
</evidence>
<comment type="similarity">
    <text evidence="3">Belongs to the Toll-like receptor family.</text>
</comment>
<feature type="compositionally biased region" description="Basic and acidic residues" evidence="13">
    <location>
        <begin position="1251"/>
        <end position="1265"/>
    </location>
</feature>
<dbReference type="InterPro" id="IPR050541">
    <property type="entry name" value="LRR_TM_domain-containing"/>
</dbReference>
<keyword evidence="12" id="KW-0675">Receptor</keyword>
<dbReference type="SUPFAM" id="SSF52047">
    <property type="entry name" value="RNI-like"/>
    <property type="match status" value="1"/>
</dbReference>
<dbReference type="SMART" id="SM00365">
    <property type="entry name" value="LRR_SD22"/>
    <property type="match status" value="11"/>
</dbReference>
<dbReference type="Pfam" id="PF13855">
    <property type="entry name" value="LRR_8"/>
    <property type="match status" value="5"/>
</dbReference>
<protein>
    <recommendedName>
        <fullName evidence="16">TIR domain-containing protein</fullName>
    </recommendedName>
</protein>
<dbReference type="FunFam" id="3.80.10.10:FF:001438">
    <property type="entry name" value="Uncharacterized protein"/>
    <property type="match status" value="1"/>
</dbReference>
<dbReference type="FunFam" id="3.80.10.10:FF:000355">
    <property type="entry name" value="Toll-like receptor Tollo"/>
    <property type="match status" value="1"/>
</dbReference>
<sequence>MAPIEERVAITMRILLVTALYLWTGGGPHSVTARGVASPDDTLKDCEWQRVVMEAPLSPGDEDDSSAASAARVSVVLTCHLRTIAGTDNLLGNLTSAQVERVTALSLGCSDVLFFESSLEAGFLSQLRRLRDLRVEYCKIRYVPQSVLASLRELRHFTLRTHNTDWSAMTMEFHPESFRGLSELRSLDLSDNNIWSMPQELFCPLHSLSRLNLSRNRIQDVSELGFSDWGQGPTAPGKSCNVGLEELDLSSNDISGMPDNGLSSLRSLQRLSIQDNAIDSLADRALVGLNSLQVFNASSNHLVALPPELFQSSRDLKEIYLQNNSISVLAPGLLEGLDQLLVLDLSSNELTSNWINRDTFSGLVRLVVLNLAHNAITKIDSHVFKDLYSLQILSLEDNGLEGISEGAFLTLSNLHALTLSHNNLIQIEPYHFQGLYVLNQLFLDNNRIKSIHPRSFENCTNLQDLGITANSLTEVPEGLGKLRYLKTLDLGENNITKVSNSSFEGLDQLYGLRLIDNDIVNISRDAFSTLPSLQVLNVACNEIVHVDQSAFGLNPTIRAIRLDGNKLKDINGVFTNLPGLVWLNVSDNQLQWFDYALLPRSLEWLDMHKNLVSDLGNYFEKRNDLQIKMLDVSFNRLTEISESSIPDSVESVFLNDNFIKTVRPNTFLNKANLSRVVLYANEIRSMDLGALRLNPVPEDKELPQFFIGGNPFYCDCTMEWLHRINQLSVLRQHPRVMDLDSVTCHLTHSRGEKTRPLLDLEPSHFLCPYEAHCFALCHCCDFDACDCEMTCPDKCQCYHDHTWSANVVDCSNGGHKSVPPKIPMDATEIYLDGNDLGELGSHVFIGKKKLQVLYLNGSNVVAIHNRTFNGATSLKVLHLEENKIQELRGFEFDQLENLNELYLDHNAISHVGNTTFTSMKTLEVLKLDDNKIVDFSPWKQLAAATGSLAQVSLEGNTWNCDCNSATHMQAWLKENRGTVKVTDTSKLLCSDTKETLRDVIARCGTGNDNAVATSVIQSNPIFNGVLLSGSFVPLLAASLAIIVALFLLSGLVYVFRHDVRLWAHSRYGIRIFKRSTRAVDFDDDRDRLYDAYMIYSAKDEDFVSRVIASDLEQSGYTMCLHYRDIQLMTGASYLADSVLGASDASRRIIIVLSLSFLQNEWERPEFKTAIQVALEQTRIALRRNKVIFLSTTDLQSLNMDPDLQVLLRTSTVISWGEKHFWEKLRYGMPDLSPLKKKKGNKSTHSSMAVNDLKRNIGGKDSDPKTNGKAISARYTASPTSLDAWYKYSAVPPPTAAHQPPLAAVAPHLQQQNSVPTPTPTQSTYVSENSSQRTTDHEEDEEDTSSSQHYDYAAAKNHSYMSIDVSGGVGRHLPPPTHHPHYHPKNGAHPLRPHVYSTIPDTVPPTENYRLNNGPPPNGGRTYFV</sequence>
<evidence type="ECO:0000256" key="8">
    <source>
        <dbReference type="ARBA" id="ARBA00022737"/>
    </source>
</evidence>
<feature type="domain" description="TIR" evidence="16">
    <location>
        <begin position="1087"/>
        <end position="1228"/>
    </location>
</feature>
<dbReference type="Gene3D" id="3.80.10.10">
    <property type="entry name" value="Ribonuclease Inhibitor"/>
    <property type="match status" value="6"/>
</dbReference>
<evidence type="ECO:0000256" key="11">
    <source>
        <dbReference type="ARBA" id="ARBA00023157"/>
    </source>
</evidence>
<organism evidence="17">
    <name type="scientific">Timema cristinae</name>
    <name type="common">Walking stick</name>
    <dbReference type="NCBI Taxonomy" id="61476"/>
    <lineage>
        <taxon>Eukaryota</taxon>
        <taxon>Metazoa</taxon>
        <taxon>Ecdysozoa</taxon>
        <taxon>Arthropoda</taxon>
        <taxon>Hexapoda</taxon>
        <taxon>Insecta</taxon>
        <taxon>Pterygota</taxon>
        <taxon>Neoptera</taxon>
        <taxon>Polyneoptera</taxon>
        <taxon>Phasmatodea</taxon>
        <taxon>Timematodea</taxon>
        <taxon>Timematoidea</taxon>
        <taxon>Timematidae</taxon>
        <taxon>Timema</taxon>
    </lineage>
</organism>
<evidence type="ECO:0000256" key="2">
    <source>
        <dbReference type="ARBA" id="ARBA00004479"/>
    </source>
</evidence>
<dbReference type="PROSITE" id="PS51450">
    <property type="entry name" value="LRR"/>
    <property type="match status" value="9"/>
</dbReference>
<dbReference type="GO" id="GO:0007165">
    <property type="term" value="P:signal transduction"/>
    <property type="evidence" value="ECO:0007669"/>
    <property type="project" value="InterPro"/>
</dbReference>
<dbReference type="InterPro" id="IPR000483">
    <property type="entry name" value="Cys-rich_flank_reg_C"/>
</dbReference>
<keyword evidence="6 14" id="KW-0812">Transmembrane</keyword>
<keyword evidence="10 14" id="KW-0472">Membrane</keyword>
<dbReference type="InterPro" id="IPR035897">
    <property type="entry name" value="Toll_tir_struct_dom_sf"/>
</dbReference>
<proteinExistence type="inferred from homology"/>
<dbReference type="InterPro" id="IPR003591">
    <property type="entry name" value="Leu-rich_rpt_typical-subtyp"/>
</dbReference>
<keyword evidence="4" id="KW-1003">Cell membrane</keyword>
<accession>A0A7R9CMU3</accession>
<feature type="chain" id="PRO_5030783229" description="TIR domain-containing protein" evidence="15">
    <location>
        <begin position="34"/>
        <end position="1424"/>
    </location>
</feature>
<feature type="region of interest" description="Disordered" evidence="13">
    <location>
        <begin position="1232"/>
        <end position="1270"/>
    </location>
</feature>
<comment type="subcellular location">
    <subcellularLocation>
        <location evidence="1">Cell membrane</location>
    </subcellularLocation>
    <subcellularLocation>
        <location evidence="2">Membrane</location>
        <topology evidence="2">Single-pass type I membrane protein</topology>
    </subcellularLocation>
</comment>
<dbReference type="GO" id="GO:0010556">
    <property type="term" value="P:regulation of macromolecule biosynthetic process"/>
    <property type="evidence" value="ECO:0007669"/>
    <property type="project" value="UniProtKB-ARBA"/>
</dbReference>
<feature type="transmembrane region" description="Helical" evidence="14">
    <location>
        <begin position="1031"/>
        <end position="1055"/>
    </location>
</feature>
<evidence type="ECO:0000256" key="3">
    <source>
        <dbReference type="ARBA" id="ARBA00009634"/>
    </source>
</evidence>
<evidence type="ECO:0000256" key="15">
    <source>
        <dbReference type="SAM" id="SignalP"/>
    </source>
</evidence>
<feature type="region of interest" description="Disordered" evidence="13">
    <location>
        <begin position="1306"/>
        <end position="1346"/>
    </location>
</feature>
<dbReference type="InterPro" id="IPR001611">
    <property type="entry name" value="Leu-rich_rpt"/>
</dbReference>
<name>A0A7R9CMU3_TIMCR</name>
<dbReference type="GO" id="GO:0005886">
    <property type="term" value="C:plasma membrane"/>
    <property type="evidence" value="ECO:0007669"/>
    <property type="project" value="UniProtKB-SubCell"/>
</dbReference>
<evidence type="ECO:0000313" key="17">
    <source>
        <dbReference type="EMBL" id="CAD7398220.1"/>
    </source>
</evidence>
<dbReference type="InterPro" id="IPR000157">
    <property type="entry name" value="TIR_dom"/>
</dbReference>
<gene>
    <name evidence="17" type="ORF">TCEB3V08_LOCUS4409</name>
</gene>
<keyword evidence="9 14" id="KW-1133">Transmembrane helix</keyword>
<keyword evidence="11" id="KW-1015">Disulfide bond</keyword>
<feature type="signal peptide" evidence="15">
    <location>
        <begin position="1"/>
        <end position="33"/>
    </location>
</feature>
<dbReference type="InterPro" id="IPR000372">
    <property type="entry name" value="LRRNT"/>
</dbReference>
<dbReference type="SUPFAM" id="SSF52058">
    <property type="entry name" value="L domain-like"/>
    <property type="match status" value="2"/>
</dbReference>
<dbReference type="EMBL" id="OC317647">
    <property type="protein sequence ID" value="CAD7398220.1"/>
    <property type="molecule type" value="Genomic_DNA"/>
</dbReference>
<evidence type="ECO:0000256" key="4">
    <source>
        <dbReference type="ARBA" id="ARBA00022475"/>
    </source>
</evidence>
<dbReference type="FunFam" id="3.80.10.10:FF:001164">
    <property type="entry name" value="GH01279p"/>
    <property type="match status" value="1"/>
</dbReference>
<keyword evidence="7 15" id="KW-0732">Signal</keyword>
<evidence type="ECO:0000256" key="13">
    <source>
        <dbReference type="SAM" id="MobiDB-lite"/>
    </source>
</evidence>
<dbReference type="Gene3D" id="3.40.50.10140">
    <property type="entry name" value="Toll/interleukin-1 receptor homology (TIR) domain"/>
    <property type="match status" value="1"/>
</dbReference>
<dbReference type="GO" id="GO:0009653">
    <property type="term" value="P:anatomical structure morphogenesis"/>
    <property type="evidence" value="ECO:0007669"/>
    <property type="project" value="UniProtKB-ARBA"/>
</dbReference>
<evidence type="ECO:0000256" key="9">
    <source>
        <dbReference type="ARBA" id="ARBA00022989"/>
    </source>
</evidence>
<keyword evidence="5" id="KW-0433">Leucine-rich repeat</keyword>
<dbReference type="Pfam" id="PF01582">
    <property type="entry name" value="TIR"/>
    <property type="match status" value="1"/>
</dbReference>
<dbReference type="PANTHER" id="PTHR24369:SF211">
    <property type="entry name" value="LEUCINE-RICH REPEAT-CONTAINING PROTEIN 15-LIKE"/>
    <property type="match status" value="1"/>
</dbReference>
<dbReference type="SMART" id="SM00082">
    <property type="entry name" value="LRRCT"/>
    <property type="match status" value="2"/>
</dbReference>
<feature type="compositionally biased region" description="Polar residues" evidence="13">
    <location>
        <begin position="1308"/>
        <end position="1332"/>
    </location>
</feature>
<dbReference type="SMART" id="SM00369">
    <property type="entry name" value="LRR_TYP"/>
    <property type="match status" value="20"/>
</dbReference>
<dbReference type="SUPFAM" id="SSF52200">
    <property type="entry name" value="Toll/Interleukin receptor TIR domain"/>
    <property type="match status" value="1"/>
</dbReference>
<dbReference type="SMART" id="SM00364">
    <property type="entry name" value="LRR_BAC"/>
    <property type="match status" value="5"/>
</dbReference>
<evidence type="ECO:0000259" key="16">
    <source>
        <dbReference type="PROSITE" id="PS50104"/>
    </source>
</evidence>
<dbReference type="InterPro" id="IPR032675">
    <property type="entry name" value="LRR_dom_sf"/>
</dbReference>
<dbReference type="GO" id="GO:0048666">
    <property type="term" value="P:neuron development"/>
    <property type="evidence" value="ECO:0007669"/>
    <property type="project" value="UniProtKB-ARBA"/>
</dbReference>
<evidence type="ECO:0000256" key="7">
    <source>
        <dbReference type="ARBA" id="ARBA00022729"/>
    </source>
</evidence>
<evidence type="ECO:0000256" key="12">
    <source>
        <dbReference type="ARBA" id="ARBA00023170"/>
    </source>
</evidence>
<evidence type="ECO:0000256" key="6">
    <source>
        <dbReference type="ARBA" id="ARBA00022692"/>
    </source>
</evidence>